<dbReference type="InterPro" id="IPR023631">
    <property type="entry name" value="Amidase_dom"/>
</dbReference>
<dbReference type="Pfam" id="PF01425">
    <property type="entry name" value="Amidase"/>
    <property type="match status" value="1"/>
</dbReference>
<evidence type="ECO:0000256" key="1">
    <source>
        <dbReference type="ARBA" id="ARBA00003871"/>
    </source>
</evidence>
<dbReference type="PROSITE" id="PS00571">
    <property type="entry name" value="AMIDASES"/>
    <property type="match status" value="1"/>
</dbReference>
<feature type="region of interest" description="Disordered" evidence="3">
    <location>
        <begin position="227"/>
        <end position="246"/>
    </location>
</feature>
<evidence type="ECO:0000259" key="4">
    <source>
        <dbReference type="Pfam" id="PF01425"/>
    </source>
</evidence>
<organism evidence="5">
    <name type="scientific">Alsobacter sp. KACC 23698</name>
    <dbReference type="NCBI Taxonomy" id="3149229"/>
    <lineage>
        <taxon>Bacteria</taxon>
        <taxon>Pseudomonadati</taxon>
        <taxon>Pseudomonadota</taxon>
        <taxon>Alphaproteobacteria</taxon>
        <taxon>Hyphomicrobiales</taxon>
        <taxon>Alsobacteraceae</taxon>
        <taxon>Alsobacter</taxon>
    </lineage>
</organism>
<name>A0AAU7JES2_9HYPH</name>
<comment type="function">
    <text evidence="1">Hydrolyzes indole-3-acetamide (IAM) into indole-3-acetic acid (IAA).</text>
</comment>
<dbReference type="Gene3D" id="3.90.1300.10">
    <property type="entry name" value="Amidase signature (AS) domain"/>
    <property type="match status" value="1"/>
</dbReference>
<dbReference type="GO" id="GO:0003824">
    <property type="term" value="F:catalytic activity"/>
    <property type="evidence" value="ECO:0007669"/>
    <property type="project" value="InterPro"/>
</dbReference>
<evidence type="ECO:0000313" key="5">
    <source>
        <dbReference type="EMBL" id="XBO38645.1"/>
    </source>
</evidence>
<feature type="compositionally biased region" description="Basic and acidic residues" evidence="3">
    <location>
        <begin position="227"/>
        <end position="238"/>
    </location>
</feature>
<dbReference type="SUPFAM" id="SSF75304">
    <property type="entry name" value="Amidase signature (AS) enzymes"/>
    <property type="match status" value="1"/>
</dbReference>
<reference evidence="5" key="1">
    <citation type="submission" date="2024-05" db="EMBL/GenBank/DDBJ databases">
        <authorList>
            <person name="Kim S."/>
            <person name="Heo J."/>
            <person name="Choi H."/>
            <person name="Choi Y."/>
            <person name="Kwon S.-W."/>
            <person name="Kim Y."/>
        </authorList>
    </citation>
    <scope>NUCLEOTIDE SEQUENCE</scope>
    <source>
        <strain evidence="5">KACC 23698</strain>
    </source>
</reference>
<dbReference type="InterPro" id="IPR000120">
    <property type="entry name" value="Amidase"/>
</dbReference>
<sequence length="456" mass="47017">MSATALAGALRAGHVTAREVAAAHLEAIARLDATLNAMITVDAGAANRAADALDALPAEERGPLHGVPVVIKDLTDTRGLRTTYGSALFADHVPAEDDLVVARLRAAGAVILGKSNTPEFGFGALCQNALCGPTRNPYDPALTSGGSSGGSAVAVAAGMAPLAHGTDFGGSLRTPAGFCGVVSIRPTPGRIPSPARGLAWDTLATHGVMARSVDDCMLMLAAVAGPDRRDPTSLRIPDEPESGSPRVSATVNFGVAPVSRTVRARFDRALGAMQQALERPVRLGAPDCQGAIASFKTLRAAHVRHAYGGLRDRFGEGLSPTAAWNIAAGDGLTAQDYLAAEAARSAVSRRFAAFFEATDVLVAPAASVMPWPNTQADVLEIDGQALDSIVDYLAVTFLVSLVGYPVLTVPAPRGDGETPFGVQLIGRPGAERTLAALGRRLEAAGFTYRPPSPEIA</sequence>
<evidence type="ECO:0000256" key="2">
    <source>
        <dbReference type="ARBA" id="ARBA00021874"/>
    </source>
</evidence>
<evidence type="ECO:0000256" key="3">
    <source>
        <dbReference type="SAM" id="MobiDB-lite"/>
    </source>
</evidence>
<dbReference type="EMBL" id="CP157484">
    <property type="protein sequence ID" value="XBO38645.1"/>
    <property type="molecule type" value="Genomic_DNA"/>
</dbReference>
<accession>A0AAU7JES2</accession>
<dbReference type="PANTHER" id="PTHR11895">
    <property type="entry name" value="TRANSAMIDASE"/>
    <property type="match status" value="1"/>
</dbReference>
<dbReference type="InterPro" id="IPR036928">
    <property type="entry name" value="AS_sf"/>
</dbReference>
<gene>
    <name evidence="5" type="ORF">ABEG18_23600</name>
</gene>
<dbReference type="AlphaFoldDB" id="A0AAU7JES2"/>
<dbReference type="RefSeq" id="WP_406855485.1">
    <property type="nucleotide sequence ID" value="NZ_CP157484.1"/>
</dbReference>
<proteinExistence type="predicted"/>
<dbReference type="InterPro" id="IPR020556">
    <property type="entry name" value="Amidase_CS"/>
</dbReference>
<dbReference type="PANTHER" id="PTHR11895:SF76">
    <property type="entry name" value="INDOLEACETAMIDE HYDROLASE"/>
    <property type="match status" value="1"/>
</dbReference>
<feature type="domain" description="Amidase" evidence="4">
    <location>
        <begin position="20"/>
        <end position="434"/>
    </location>
</feature>
<protein>
    <recommendedName>
        <fullName evidence="2">Indoleacetamide hydrolase</fullName>
    </recommendedName>
</protein>